<dbReference type="RefSeq" id="WP_088570924.1">
    <property type="nucleotide sequence ID" value="NZ_FYEK01000025.1"/>
</dbReference>
<dbReference type="Proteomes" id="UP000197025">
    <property type="component" value="Unassembled WGS sequence"/>
</dbReference>
<dbReference type="PANTHER" id="PTHR30024">
    <property type="entry name" value="ALIPHATIC SULFONATES-BINDING PROTEIN-RELATED"/>
    <property type="match status" value="1"/>
</dbReference>
<dbReference type="EMBL" id="FYEK01000025">
    <property type="protein sequence ID" value="SNB63557.1"/>
    <property type="molecule type" value="Genomic_DNA"/>
</dbReference>
<evidence type="ECO:0000313" key="1">
    <source>
        <dbReference type="EMBL" id="SNB63557.1"/>
    </source>
</evidence>
<reference evidence="2" key="1">
    <citation type="submission" date="2017-06" db="EMBL/GenBank/DDBJ databases">
        <authorList>
            <person name="Varghese N."/>
            <person name="Submissions S."/>
        </authorList>
    </citation>
    <scope>NUCLEOTIDE SEQUENCE [LARGE SCALE GENOMIC DNA]</scope>
    <source>
        <strain evidence="2">JAD2</strain>
    </source>
</reference>
<evidence type="ECO:0000313" key="2">
    <source>
        <dbReference type="Proteomes" id="UP000197025"/>
    </source>
</evidence>
<name>A0A212QV48_9CHLR</name>
<organism evidence="1 2">
    <name type="scientific">Thermoflexus hugenholtzii JAD2</name>
    <dbReference type="NCBI Taxonomy" id="877466"/>
    <lineage>
        <taxon>Bacteria</taxon>
        <taxon>Bacillati</taxon>
        <taxon>Chloroflexota</taxon>
        <taxon>Thermoflexia</taxon>
        <taxon>Thermoflexales</taxon>
        <taxon>Thermoflexaceae</taxon>
        <taxon>Thermoflexus</taxon>
    </lineage>
</organism>
<dbReference type="SUPFAM" id="SSF53850">
    <property type="entry name" value="Periplasmic binding protein-like II"/>
    <property type="match status" value="1"/>
</dbReference>
<keyword evidence="2" id="KW-1185">Reference proteome</keyword>
<dbReference type="OrthoDB" id="9776786at2"/>
<proteinExistence type="predicted"/>
<sequence length="304" mass="34034">MRGMPWQIFLVFVLVACQREPAIPVRLSESLLPSTALRVSLEADGPWIWSFDRRLEPKEDIRMNASLLRWLERQTGLRFRLRMAPRGQSVADEICAGRVHFGIVGTVTYLQAYHRCGARILVRGRNREGQDTYRAAIVVPPDSPIRDLADLRGRSFAFGSPNSTQGHLIPRLMLQRAGLTLHDLRAYAFHDSHAATANAVISGRYDAGGLQDTLALALAERGLVRILVLSEPYPSSGIIAGPGVPEKTAQMVREALLTLDPVGRDRAFLYHWERSEMPLGFAPARDEEYADLYWIAREIGLLEP</sequence>
<gene>
    <name evidence="1" type="ORF">SAMN02746019_00006590</name>
</gene>
<dbReference type="Gene3D" id="3.40.190.10">
    <property type="entry name" value="Periplasmic binding protein-like II"/>
    <property type="match status" value="2"/>
</dbReference>
<protein>
    <submittedName>
        <fullName evidence="1">Phosphonate transport system substrate-binding protein</fullName>
    </submittedName>
</protein>
<dbReference type="PROSITE" id="PS51257">
    <property type="entry name" value="PROKAR_LIPOPROTEIN"/>
    <property type="match status" value="1"/>
</dbReference>
<dbReference type="Pfam" id="PF12974">
    <property type="entry name" value="Phosphonate-bd"/>
    <property type="match status" value="1"/>
</dbReference>
<dbReference type="PANTHER" id="PTHR30024:SF17">
    <property type="entry name" value="SOLUTE-BINDING PROTEIN FAMILY 3_N-TERMINAL DOMAIN-CONTAINING PROTEIN"/>
    <property type="match status" value="1"/>
</dbReference>
<accession>A0A212QV48</accession>
<dbReference type="InParanoid" id="A0A212QV48"/>
<dbReference type="AlphaFoldDB" id="A0A212QV48"/>